<comment type="caution">
    <text evidence="11">The sequence shown here is derived from an EMBL/GenBank/DDBJ whole genome shotgun (WGS) entry which is preliminary data.</text>
</comment>
<feature type="binding site" evidence="9">
    <location>
        <position position="21"/>
    </location>
    <ligand>
        <name>ATP</name>
        <dbReference type="ChEBI" id="CHEBI:30616"/>
    </ligand>
</feature>
<comment type="function">
    <text evidence="9">The RuvA-RuvB-RuvC complex processes Holliday junction (HJ) DNA during genetic recombination and DNA repair, while the RuvA-RuvB complex plays an important role in the rescue of blocked DNA replication forks via replication fork reversal (RFR). RuvA specifically binds to HJ cruciform DNA, conferring on it an open structure. The RuvB hexamer acts as an ATP-dependent pump, pulling dsDNA into and through the RuvAB complex. RuvB forms 2 homohexamers on either side of HJ DNA bound by 1 or 2 RuvA tetramers; 4 subunits per hexamer contact DNA at a time. Coordinated motions by a converter formed by DNA-disengaged RuvB subunits stimulates ATP hydrolysis and nucleotide exchange. Immobilization of the converter enables RuvB to convert the ATP-contained energy into a lever motion, pulling 2 nucleotides of DNA out of the RuvA tetramer per ATP hydrolyzed, thus driving DNA branch migration. The RuvB motors rotate together with the DNA substrate, which together with the progressing nucleotide cycle form the mechanistic basis for DNA recombination by continuous HJ branch migration. Branch migration allows RuvC to scan DNA until it finds its consensus sequence, where it cleaves and resolves cruciform DNA.</text>
</comment>
<evidence type="ECO:0000259" key="10">
    <source>
        <dbReference type="SMART" id="SM00382"/>
    </source>
</evidence>
<comment type="subunit">
    <text evidence="9">Homohexamer. Forms an RuvA(8)-RuvB(12)-Holliday junction (HJ) complex. HJ DNA is sandwiched between 2 RuvA tetramers; dsDNA enters through RuvA and exits via RuvB. An RuvB hexamer assembles on each DNA strand where it exits the tetramer. Each RuvB hexamer is contacted by two RuvA subunits (via domain III) on 2 adjacent RuvB subunits; this complex drives branch migration. In the full resolvosome a probable DNA-RuvA(4)-RuvB(12)-RuvC(2) complex forms which resolves the HJ.</text>
</comment>
<dbReference type="PANTHER" id="PTHR42848">
    <property type="match status" value="1"/>
</dbReference>
<dbReference type="InterPro" id="IPR008823">
    <property type="entry name" value="RuvB_wg_C"/>
</dbReference>
<dbReference type="Gene3D" id="3.40.50.300">
    <property type="entry name" value="P-loop containing nucleotide triphosphate hydrolases"/>
    <property type="match status" value="1"/>
</dbReference>
<keyword evidence="2 9" id="KW-0547">Nucleotide-binding</keyword>
<feature type="binding site" evidence="9">
    <location>
        <position position="68"/>
    </location>
    <ligand>
        <name>ATP</name>
        <dbReference type="ChEBI" id="CHEBI:30616"/>
    </ligand>
</feature>
<comment type="similarity">
    <text evidence="9">Belongs to the RuvB family.</text>
</comment>
<dbReference type="Gene3D" id="1.10.10.10">
    <property type="entry name" value="Winged helix-like DNA-binding domain superfamily/Winged helix DNA-binding domain"/>
    <property type="match status" value="1"/>
</dbReference>
<dbReference type="RefSeq" id="WP_009369435.1">
    <property type="nucleotide sequence ID" value="NZ_ADGP01000008.1"/>
</dbReference>
<evidence type="ECO:0000256" key="1">
    <source>
        <dbReference type="ARBA" id="ARBA00022490"/>
    </source>
</evidence>
<proteinExistence type="inferred from homology"/>
<comment type="caution">
    <text evidence="9">Lacks conserved residue(s) required for the propagation of feature annotation.</text>
</comment>
<dbReference type="SMART" id="SM00382">
    <property type="entry name" value="AAA"/>
    <property type="match status" value="1"/>
</dbReference>
<sequence length="338" mass="37526">MEETRLVENHDLPGDSWQYSLRPHYLKEYIGQQQAKQNLEVFIGAAKLRQEALDHVLLYGPPGLGKTTLAGIVANEMNVSLRITSGPAIERPGDLAALLTNLQERDVLFIDEIHRLSHSVEEVLYAAMEDYALDIVIGKGPSARSVRIDLPPFTLVGATTQVGRLAPPLRDRFGVICRLEFYKPEELVLIIQRTATILNIAIDVSGAMEIARRSRGTPRIANRLLKRVRDFAQMAGETFIHEKMAASALTRLEVDSCGLDRTDRKVLEIIIEKFAGGPVGLDTIAAAISESVDAVEDVYEPFLMQQGFLHRTPRGRVVTEAAYRHLGLPLPQEASHHV</sequence>
<dbReference type="InterPro" id="IPR008824">
    <property type="entry name" value="RuvB-like_N"/>
</dbReference>
<keyword evidence="8 9" id="KW-0234">DNA repair</keyword>
<dbReference type="Pfam" id="PF17864">
    <property type="entry name" value="AAA_lid_4"/>
    <property type="match status" value="1"/>
</dbReference>
<keyword evidence="3 9" id="KW-0227">DNA damage</keyword>
<keyword evidence="11" id="KW-0347">Helicase</keyword>
<evidence type="ECO:0000256" key="7">
    <source>
        <dbReference type="ARBA" id="ARBA00023172"/>
    </source>
</evidence>
<evidence type="ECO:0000256" key="6">
    <source>
        <dbReference type="ARBA" id="ARBA00023125"/>
    </source>
</evidence>
<dbReference type="GO" id="GO:0000400">
    <property type="term" value="F:four-way junction DNA binding"/>
    <property type="evidence" value="ECO:0007669"/>
    <property type="project" value="UniProtKB-UniRule"/>
</dbReference>
<name>D3LT18_9FIRM</name>
<dbReference type="NCBIfam" id="NF000868">
    <property type="entry name" value="PRK00080.1"/>
    <property type="match status" value="1"/>
</dbReference>
<dbReference type="InterPro" id="IPR004605">
    <property type="entry name" value="DNA_helicase_Holl-junc_RuvB"/>
</dbReference>
<dbReference type="GO" id="GO:0005524">
    <property type="term" value="F:ATP binding"/>
    <property type="evidence" value="ECO:0007669"/>
    <property type="project" value="UniProtKB-UniRule"/>
</dbReference>
<accession>D3LT18</accession>
<comment type="subcellular location">
    <subcellularLocation>
        <location evidence="9">Cytoplasm</location>
    </subcellularLocation>
</comment>
<evidence type="ECO:0000256" key="3">
    <source>
        <dbReference type="ARBA" id="ARBA00022763"/>
    </source>
</evidence>
<keyword evidence="6 9" id="KW-0238">DNA-binding</keyword>
<dbReference type="GO" id="GO:0006281">
    <property type="term" value="P:DNA repair"/>
    <property type="evidence" value="ECO:0007669"/>
    <property type="project" value="UniProtKB-UniRule"/>
</dbReference>
<dbReference type="InterPro" id="IPR036390">
    <property type="entry name" value="WH_DNA-bd_sf"/>
</dbReference>
<gene>
    <name evidence="9 11" type="primary">ruvB</name>
    <name evidence="11" type="ORF">HMPREF0889_0004</name>
</gene>
<comment type="domain">
    <text evidence="9">Has 3 domains, the large (RuvB-L) and small ATPase (RuvB-S) domains and the C-terminal head (RuvB-H) domain. The head domain binds DNA, while the ATPase domains jointly bind ATP, ADP or are empty depending on the state of the subunit in the translocation cycle. During a single DNA translocation step the structure of each domain remains the same, but their relative positions change.</text>
</comment>
<dbReference type="InterPro" id="IPR036388">
    <property type="entry name" value="WH-like_DNA-bd_sf"/>
</dbReference>
<dbReference type="HAMAP" id="MF_00016">
    <property type="entry name" value="DNA_HJ_migration_RuvB"/>
    <property type="match status" value="1"/>
</dbReference>
<dbReference type="eggNOG" id="COG2255">
    <property type="taxonomic scope" value="Bacteria"/>
</dbReference>
<feature type="binding site" evidence="9">
    <location>
        <position position="63"/>
    </location>
    <ligand>
        <name>ATP</name>
        <dbReference type="ChEBI" id="CHEBI:30616"/>
    </ligand>
</feature>
<evidence type="ECO:0000313" key="11">
    <source>
        <dbReference type="EMBL" id="EFD94588.1"/>
    </source>
</evidence>
<dbReference type="Pfam" id="PF05496">
    <property type="entry name" value="RuvB_N"/>
    <property type="match status" value="1"/>
</dbReference>
<keyword evidence="4 9" id="KW-0378">Hydrolase</keyword>
<dbReference type="CDD" id="cd00009">
    <property type="entry name" value="AAA"/>
    <property type="match status" value="1"/>
</dbReference>
<dbReference type="GO" id="GO:0048476">
    <property type="term" value="C:Holliday junction resolvase complex"/>
    <property type="evidence" value="ECO:0007669"/>
    <property type="project" value="UniProtKB-UniRule"/>
</dbReference>
<dbReference type="EC" id="3.6.4.-" evidence="9"/>
<dbReference type="EMBL" id="ADGP01000008">
    <property type="protein sequence ID" value="EFD94588.1"/>
    <property type="molecule type" value="Genomic_DNA"/>
</dbReference>
<protein>
    <recommendedName>
        <fullName evidence="9">Holliday junction branch migration complex subunit RuvB</fullName>
        <ecNumber evidence="9">3.6.4.-</ecNumber>
    </recommendedName>
</protein>
<dbReference type="GO" id="GO:0006310">
    <property type="term" value="P:DNA recombination"/>
    <property type="evidence" value="ECO:0007669"/>
    <property type="project" value="UniProtKB-UniRule"/>
</dbReference>
<feature type="binding site" evidence="9">
    <location>
        <position position="67"/>
    </location>
    <ligand>
        <name>ATP</name>
        <dbReference type="ChEBI" id="CHEBI:30616"/>
    </ligand>
</feature>
<dbReference type="NCBIfam" id="TIGR00635">
    <property type="entry name" value="ruvB"/>
    <property type="match status" value="1"/>
</dbReference>
<dbReference type="Gene3D" id="1.10.8.60">
    <property type="match status" value="1"/>
</dbReference>
<reference evidence="12" key="1">
    <citation type="submission" date="2009-12" db="EMBL/GenBank/DDBJ databases">
        <title>Sequence of Clostridiales genomosp. BVAB3 str. UPII9-5.</title>
        <authorList>
            <person name="Madupu R."/>
            <person name="Durkin A.S."/>
            <person name="Torralba M."/>
            <person name="Methe B."/>
            <person name="Sutton G.G."/>
            <person name="Strausberg R.L."/>
            <person name="Nelson K.E."/>
        </authorList>
    </citation>
    <scope>NUCLEOTIDE SEQUENCE [LARGE SCALE GENOMIC DNA]</scope>
    <source>
        <strain evidence="12">28L</strain>
    </source>
</reference>
<dbReference type="Pfam" id="PF05491">
    <property type="entry name" value="WHD_RuvB"/>
    <property type="match status" value="1"/>
</dbReference>
<feature type="binding site" evidence="9">
    <location>
        <position position="182"/>
    </location>
    <ligand>
        <name>ATP</name>
        <dbReference type="ChEBI" id="CHEBI:30616"/>
    </ligand>
</feature>
<keyword evidence="5 9" id="KW-0067">ATP-binding</keyword>
<evidence type="ECO:0000256" key="9">
    <source>
        <dbReference type="HAMAP-Rule" id="MF_00016"/>
    </source>
</evidence>
<evidence type="ECO:0000256" key="2">
    <source>
        <dbReference type="ARBA" id="ARBA00022741"/>
    </source>
</evidence>
<feature type="binding site" evidence="9">
    <location>
        <begin position="129"/>
        <end position="131"/>
    </location>
    <ligand>
        <name>ATP</name>
        <dbReference type="ChEBI" id="CHEBI:30616"/>
    </ligand>
</feature>
<dbReference type="OrthoDB" id="9804478at2"/>
<feature type="binding site" evidence="9">
    <location>
        <position position="311"/>
    </location>
    <ligand>
        <name>DNA</name>
        <dbReference type="ChEBI" id="CHEBI:16991"/>
    </ligand>
</feature>
<dbReference type="SUPFAM" id="SSF52540">
    <property type="entry name" value="P-loop containing nucleoside triphosphate hydrolases"/>
    <property type="match status" value="1"/>
</dbReference>
<dbReference type="GO" id="GO:0016887">
    <property type="term" value="F:ATP hydrolysis activity"/>
    <property type="evidence" value="ECO:0007669"/>
    <property type="project" value="RHEA"/>
</dbReference>
<feature type="binding site" evidence="9">
    <location>
        <position position="316"/>
    </location>
    <ligand>
        <name>DNA</name>
        <dbReference type="ChEBI" id="CHEBI:16991"/>
    </ligand>
</feature>
<evidence type="ECO:0000256" key="4">
    <source>
        <dbReference type="ARBA" id="ARBA00022801"/>
    </source>
</evidence>
<dbReference type="InterPro" id="IPR003593">
    <property type="entry name" value="AAA+_ATPase"/>
</dbReference>
<feature type="region of interest" description="Small ATPAse domain (RuvB-S)" evidence="9">
    <location>
        <begin position="183"/>
        <end position="253"/>
    </location>
</feature>
<dbReference type="GO" id="GO:0009378">
    <property type="term" value="F:four-way junction helicase activity"/>
    <property type="evidence" value="ECO:0007669"/>
    <property type="project" value="InterPro"/>
</dbReference>
<keyword evidence="7 9" id="KW-0233">DNA recombination</keyword>
<feature type="region of interest" description="Head domain (RuvB-H)" evidence="9">
    <location>
        <begin position="256"/>
        <end position="338"/>
    </location>
</feature>
<dbReference type="PANTHER" id="PTHR42848:SF1">
    <property type="entry name" value="HOLLIDAY JUNCTION BRANCH MIGRATION COMPLEX SUBUNIT RUVB"/>
    <property type="match status" value="1"/>
</dbReference>
<dbReference type="GO" id="GO:0005737">
    <property type="term" value="C:cytoplasm"/>
    <property type="evidence" value="ECO:0007669"/>
    <property type="project" value="UniProtKB-SubCell"/>
</dbReference>
<dbReference type="SUPFAM" id="SSF46785">
    <property type="entry name" value="Winged helix' DNA-binding domain"/>
    <property type="match status" value="1"/>
</dbReference>
<evidence type="ECO:0000256" key="8">
    <source>
        <dbReference type="ARBA" id="ARBA00023204"/>
    </source>
</evidence>
<dbReference type="InterPro" id="IPR041445">
    <property type="entry name" value="AAA_lid_4"/>
</dbReference>
<dbReference type="STRING" id="699218.HMPREF0889_0004"/>
<feature type="binding site" evidence="9">
    <location>
        <position position="219"/>
    </location>
    <ligand>
        <name>ATP</name>
        <dbReference type="ChEBI" id="CHEBI:30616"/>
    </ligand>
</feature>
<feature type="binding site" evidence="9">
    <location>
        <position position="22"/>
    </location>
    <ligand>
        <name>ATP</name>
        <dbReference type="ChEBI" id="CHEBI:30616"/>
    </ligand>
</feature>
<feature type="binding site" evidence="9">
    <location>
        <position position="172"/>
    </location>
    <ligand>
        <name>ATP</name>
        <dbReference type="ChEBI" id="CHEBI:30616"/>
    </ligand>
</feature>
<comment type="catalytic activity">
    <reaction evidence="9">
        <text>ATP + H2O = ADP + phosphate + H(+)</text>
        <dbReference type="Rhea" id="RHEA:13065"/>
        <dbReference type="ChEBI" id="CHEBI:15377"/>
        <dbReference type="ChEBI" id="CHEBI:15378"/>
        <dbReference type="ChEBI" id="CHEBI:30616"/>
        <dbReference type="ChEBI" id="CHEBI:43474"/>
        <dbReference type="ChEBI" id="CHEBI:456216"/>
    </reaction>
</comment>
<evidence type="ECO:0000256" key="5">
    <source>
        <dbReference type="ARBA" id="ARBA00022840"/>
    </source>
</evidence>
<feature type="binding site" evidence="9">
    <location>
        <position position="66"/>
    </location>
    <ligand>
        <name>ATP</name>
        <dbReference type="ChEBI" id="CHEBI:30616"/>
    </ligand>
</feature>
<feature type="binding site" evidence="9">
    <location>
        <position position="67"/>
    </location>
    <ligand>
        <name>Mg(2+)</name>
        <dbReference type="ChEBI" id="CHEBI:18420"/>
    </ligand>
</feature>
<dbReference type="AlphaFoldDB" id="D3LT18"/>
<dbReference type="Proteomes" id="UP000003242">
    <property type="component" value="Unassembled WGS sequence"/>
</dbReference>
<feature type="domain" description="AAA+ ATPase" evidence="10">
    <location>
        <begin position="52"/>
        <end position="185"/>
    </location>
</feature>
<evidence type="ECO:0000313" key="12">
    <source>
        <dbReference type="Proteomes" id="UP000003242"/>
    </source>
</evidence>
<dbReference type="InterPro" id="IPR027417">
    <property type="entry name" value="P-loop_NTPase"/>
</dbReference>
<organism evidence="11 12">
    <name type="scientific">Megasphaera lornae</name>
    <dbReference type="NCBI Taxonomy" id="1000568"/>
    <lineage>
        <taxon>Bacteria</taxon>
        <taxon>Bacillati</taxon>
        <taxon>Bacillota</taxon>
        <taxon>Negativicutes</taxon>
        <taxon>Veillonellales</taxon>
        <taxon>Veillonellaceae</taxon>
        <taxon>Megasphaera</taxon>
    </lineage>
</organism>
<keyword evidence="1 9" id="KW-0963">Cytoplasm</keyword>